<comment type="similarity">
    <text evidence="2">Belongs to the venom Kunitz-type family.</text>
</comment>
<dbReference type="KEGG" id="char:105911744"/>
<evidence type="ECO:0000313" key="10">
    <source>
        <dbReference type="RefSeq" id="XP_012696029.2"/>
    </source>
</evidence>
<evidence type="ECO:0000259" key="8">
    <source>
        <dbReference type="PROSITE" id="PS50279"/>
    </source>
</evidence>
<dbReference type="FunFam" id="4.10.410.10:FF:000020">
    <property type="entry name" value="Collagen, type VI, alpha 3"/>
    <property type="match status" value="1"/>
</dbReference>
<dbReference type="CTD" id="322379"/>
<dbReference type="Gene3D" id="4.10.410.10">
    <property type="entry name" value="Pancreatic trypsin inhibitor Kunitz domain"/>
    <property type="match status" value="2"/>
</dbReference>
<feature type="domain" description="BPTI/Kunitz inhibitor" evidence="8">
    <location>
        <begin position="26"/>
        <end position="76"/>
    </location>
</feature>
<keyword evidence="5" id="KW-1015">Disulfide bond</keyword>
<reference evidence="10" key="1">
    <citation type="submission" date="2025-08" db="UniProtKB">
        <authorList>
            <consortium name="RefSeq"/>
        </authorList>
    </citation>
    <scope>IDENTIFICATION</scope>
</reference>
<dbReference type="InterPro" id="IPR036880">
    <property type="entry name" value="Kunitz_BPTI_sf"/>
</dbReference>
<evidence type="ECO:0000256" key="6">
    <source>
        <dbReference type="SAM" id="Phobius"/>
    </source>
</evidence>
<evidence type="ECO:0000256" key="1">
    <source>
        <dbReference type="ARBA" id="ARBA00004613"/>
    </source>
</evidence>
<gene>
    <name evidence="10" type="primary">wu:fb59d01</name>
</gene>
<dbReference type="InterPro" id="IPR050098">
    <property type="entry name" value="TFPI/VKTCI-like"/>
</dbReference>
<keyword evidence="4" id="KW-0800">Toxin</keyword>
<keyword evidence="6" id="KW-0812">Transmembrane</keyword>
<dbReference type="Pfam" id="PF00014">
    <property type="entry name" value="Kunitz_BPTI"/>
    <property type="match status" value="2"/>
</dbReference>
<evidence type="ECO:0000256" key="2">
    <source>
        <dbReference type="ARBA" id="ARBA00008415"/>
    </source>
</evidence>
<dbReference type="GO" id="GO:0004867">
    <property type="term" value="F:serine-type endopeptidase inhibitor activity"/>
    <property type="evidence" value="ECO:0007669"/>
    <property type="project" value="InterPro"/>
</dbReference>
<keyword evidence="10" id="KW-0646">Protease inhibitor</keyword>
<evidence type="ECO:0000256" key="3">
    <source>
        <dbReference type="ARBA" id="ARBA00022525"/>
    </source>
</evidence>
<proteinExistence type="inferred from homology"/>
<dbReference type="CDD" id="cd00109">
    <property type="entry name" value="Kunitz-type"/>
    <property type="match status" value="1"/>
</dbReference>
<protein>
    <submittedName>
        <fullName evidence="10">Actinia tenebrosa protease inhibitors</fullName>
    </submittedName>
</protein>
<dbReference type="PANTHER" id="PTHR10083:SF217">
    <property type="entry name" value="BOOPHILIN-H2"/>
    <property type="match status" value="1"/>
</dbReference>
<dbReference type="RefSeq" id="XP_012696029.2">
    <property type="nucleotide sequence ID" value="XM_012840575.3"/>
</dbReference>
<dbReference type="InterPro" id="IPR020901">
    <property type="entry name" value="Prtase_inh_Kunz-CS"/>
</dbReference>
<evidence type="ECO:0000256" key="5">
    <source>
        <dbReference type="ARBA" id="ARBA00023157"/>
    </source>
</evidence>
<dbReference type="OrthoDB" id="196393at2759"/>
<dbReference type="PROSITE" id="PS00280">
    <property type="entry name" value="BPTI_KUNITZ_1"/>
    <property type="match status" value="1"/>
</dbReference>
<keyword evidence="6" id="KW-1133">Transmembrane helix</keyword>
<comment type="subcellular location">
    <subcellularLocation>
        <location evidence="1">Secreted</location>
    </subcellularLocation>
</comment>
<name>A0A6P3WDJ0_CLUHA</name>
<dbReference type="GO" id="GO:0005615">
    <property type="term" value="C:extracellular space"/>
    <property type="evidence" value="ECO:0007669"/>
    <property type="project" value="TreeGrafter"/>
</dbReference>
<feature type="signal peptide" evidence="7">
    <location>
        <begin position="1"/>
        <end position="21"/>
    </location>
</feature>
<keyword evidence="3" id="KW-0964">Secreted</keyword>
<feature type="domain" description="BPTI/Kunitz inhibitor" evidence="8">
    <location>
        <begin position="91"/>
        <end position="141"/>
    </location>
</feature>
<dbReference type="Proteomes" id="UP000515152">
    <property type="component" value="Chromosome 21"/>
</dbReference>
<organism evidence="9 10">
    <name type="scientific">Clupea harengus</name>
    <name type="common">Atlantic herring</name>
    <dbReference type="NCBI Taxonomy" id="7950"/>
    <lineage>
        <taxon>Eukaryota</taxon>
        <taxon>Metazoa</taxon>
        <taxon>Chordata</taxon>
        <taxon>Craniata</taxon>
        <taxon>Vertebrata</taxon>
        <taxon>Euteleostomi</taxon>
        <taxon>Actinopterygii</taxon>
        <taxon>Neopterygii</taxon>
        <taxon>Teleostei</taxon>
        <taxon>Clupei</taxon>
        <taxon>Clupeiformes</taxon>
        <taxon>Clupeoidei</taxon>
        <taxon>Clupeidae</taxon>
        <taxon>Clupea</taxon>
    </lineage>
</organism>
<keyword evidence="7" id="KW-0732">Signal</keyword>
<dbReference type="PANTHER" id="PTHR10083">
    <property type="entry name" value="KUNITZ-TYPE PROTEASE INHIBITOR-RELATED"/>
    <property type="match status" value="1"/>
</dbReference>
<accession>A0A6P3WDJ0</accession>
<dbReference type="InterPro" id="IPR002223">
    <property type="entry name" value="Kunitz_BPTI"/>
</dbReference>
<feature type="chain" id="PRO_5027671682" evidence="7">
    <location>
        <begin position="22"/>
        <end position="207"/>
    </location>
</feature>
<keyword evidence="9" id="KW-1185">Reference proteome</keyword>
<evidence type="ECO:0000313" key="9">
    <source>
        <dbReference type="Proteomes" id="UP000515152"/>
    </source>
</evidence>
<dbReference type="GeneID" id="105911744"/>
<dbReference type="SMART" id="SM00131">
    <property type="entry name" value="KU"/>
    <property type="match status" value="2"/>
</dbReference>
<sequence length="207" mass="23018">MLDKLYFGCFLLMWMFVSTMSVDPKCEELMTEGEGEQHLLRYYFSSGDKSCIPFFYKGEGGNFNNFESDRDCVMACSPDSTVLYPEGDLVCSLPVDVGECFAMHLQYYYSVEEKTCRLFHYGGCKGNGNRFETRDECLKMCQAKSGRALGAAPDISPDATTVDRGLIVGVLGGVIFAVAVIASIAMFVVQRKGKERKRVPTAEVEMS</sequence>
<evidence type="ECO:0000256" key="7">
    <source>
        <dbReference type="SAM" id="SignalP"/>
    </source>
</evidence>
<keyword evidence="6" id="KW-0472">Membrane</keyword>
<dbReference type="PROSITE" id="PS50279">
    <property type="entry name" value="BPTI_KUNITZ_2"/>
    <property type="match status" value="2"/>
</dbReference>
<dbReference type="CDD" id="cd22593">
    <property type="entry name" value="Kunitz_conkunitzin"/>
    <property type="match status" value="1"/>
</dbReference>
<feature type="transmembrane region" description="Helical" evidence="6">
    <location>
        <begin position="166"/>
        <end position="189"/>
    </location>
</feature>
<evidence type="ECO:0000256" key="4">
    <source>
        <dbReference type="ARBA" id="ARBA00022656"/>
    </source>
</evidence>
<dbReference type="PRINTS" id="PR00759">
    <property type="entry name" value="BASICPTASE"/>
</dbReference>
<dbReference type="SUPFAM" id="SSF57362">
    <property type="entry name" value="BPTI-like"/>
    <property type="match status" value="2"/>
</dbReference>
<dbReference type="AlphaFoldDB" id="A0A6P3WDJ0"/>